<protein>
    <submittedName>
        <fullName evidence="2">Uncharacterized protein</fullName>
    </submittedName>
</protein>
<dbReference type="EMBL" id="MU004320">
    <property type="protein sequence ID" value="KAF2657937.1"/>
    <property type="molecule type" value="Genomic_DNA"/>
</dbReference>
<sequence length="295" mass="33175">MRFKRSALSVSLFPTKILSLHRTSTPESIANSMEISHDLLFDARMVAMSPVTFRELLGFTAAAIIPLRIQVDFFCSLRDTLFYTAILTVALASVAALNRRGLLWHTLNYSATIAILGFLSSVWFAASISTRITDASINDGDDLKGLFLKHKSSFQFCIIFFFISECYSLIKARRLARRYIRECTCTTSKFLPLTPKDLAKDCLSGLRNFLTFDVWLGFLALCVEPPWTVYEGRKGTYTVLTAVIDLVLLTFVCRPLRLMVHGFFAGLADPSFNRSAENVGCRIGEVLLSWSRGFR</sequence>
<dbReference type="Proteomes" id="UP000799324">
    <property type="component" value="Unassembled WGS sequence"/>
</dbReference>
<keyword evidence="1" id="KW-0472">Membrane</keyword>
<name>A0A6A6TFA9_9PLEO</name>
<organism evidence="2 3">
    <name type="scientific">Lophiostoma macrostomum CBS 122681</name>
    <dbReference type="NCBI Taxonomy" id="1314788"/>
    <lineage>
        <taxon>Eukaryota</taxon>
        <taxon>Fungi</taxon>
        <taxon>Dikarya</taxon>
        <taxon>Ascomycota</taxon>
        <taxon>Pezizomycotina</taxon>
        <taxon>Dothideomycetes</taxon>
        <taxon>Pleosporomycetidae</taxon>
        <taxon>Pleosporales</taxon>
        <taxon>Lophiostomataceae</taxon>
        <taxon>Lophiostoma</taxon>
    </lineage>
</organism>
<gene>
    <name evidence="2" type="ORF">K491DRAFT_308713</name>
</gene>
<evidence type="ECO:0000313" key="3">
    <source>
        <dbReference type="Proteomes" id="UP000799324"/>
    </source>
</evidence>
<keyword evidence="1" id="KW-0812">Transmembrane</keyword>
<feature type="transmembrane region" description="Helical" evidence="1">
    <location>
        <begin position="109"/>
        <end position="132"/>
    </location>
</feature>
<evidence type="ECO:0000256" key="1">
    <source>
        <dbReference type="SAM" id="Phobius"/>
    </source>
</evidence>
<evidence type="ECO:0000313" key="2">
    <source>
        <dbReference type="EMBL" id="KAF2657937.1"/>
    </source>
</evidence>
<feature type="transmembrane region" description="Helical" evidence="1">
    <location>
        <begin position="152"/>
        <end position="170"/>
    </location>
</feature>
<keyword evidence="1" id="KW-1133">Transmembrane helix</keyword>
<keyword evidence="3" id="KW-1185">Reference proteome</keyword>
<feature type="transmembrane region" description="Helical" evidence="1">
    <location>
        <begin position="80"/>
        <end position="97"/>
    </location>
</feature>
<proteinExistence type="predicted"/>
<reference evidence="2" key="1">
    <citation type="journal article" date="2020" name="Stud. Mycol.">
        <title>101 Dothideomycetes genomes: a test case for predicting lifestyles and emergence of pathogens.</title>
        <authorList>
            <person name="Haridas S."/>
            <person name="Albert R."/>
            <person name="Binder M."/>
            <person name="Bloem J."/>
            <person name="Labutti K."/>
            <person name="Salamov A."/>
            <person name="Andreopoulos B."/>
            <person name="Baker S."/>
            <person name="Barry K."/>
            <person name="Bills G."/>
            <person name="Bluhm B."/>
            <person name="Cannon C."/>
            <person name="Castanera R."/>
            <person name="Culley D."/>
            <person name="Daum C."/>
            <person name="Ezra D."/>
            <person name="Gonzalez J."/>
            <person name="Henrissat B."/>
            <person name="Kuo A."/>
            <person name="Liang C."/>
            <person name="Lipzen A."/>
            <person name="Lutzoni F."/>
            <person name="Magnuson J."/>
            <person name="Mondo S."/>
            <person name="Nolan M."/>
            <person name="Ohm R."/>
            <person name="Pangilinan J."/>
            <person name="Park H.-J."/>
            <person name="Ramirez L."/>
            <person name="Alfaro M."/>
            <person name="Sun H."/>
            <person name="Tritt A."/>
            <person name="Yoshinaga Y."/>
            <person name="Zwiers L.-H."/>
            <person name="Turgeon B."/>
            <person name="Goodwin S."/>
            <person name="Spatafora J."/>
            <person name="Crous P."/>
            <person name="Grigoriev I."/>
        </authorList>
    </citation>
    <scope>NUCLEOTIDE SEQUENCE</scope>
    <source>
        <strain evidence="2">CBS 122681</strain>
    </source>
</reference>
<dbReference type="AlphaFoldDB" id="A0A6A6TFA9"/>
<accession>A0A6A6TFA9</accession>